<dbReference type="SFLD" id="SFLDG00002">
    <property type="entry name" value="C1.7:_P-type_atpase_like"/>
    <property type="match status" value="1"/>
</dbReference>
<feature type="region of interest" description="Disordered" evidence="11">
    <location>
        <begin position="390"/>
        <end position="424"/>
    </location>
</feature>
<evidence type="ECO:0000256" key="1">
    <source>
        <dbReference type="ARBA" id="ARBA00004127"/>
    </source>
</evidence>
<dbReference type="SUPFAM" id="SSF81653">
    <property type="entry name" value="Calcium ATPase, transduction domain A"/>
    <property type="match status" value="1"/>
</dbReference>
<dbReference type="Pfam" id="PF00122">
    <property type="entry name" value="E1-E2_ATPase"/>
    <property type="match status" value="1"/>
</dbReference>
<feature type="transmembrane region" description="Helical" evidence="12">
    <location>
        <begin position="891"/>
        <end position="908"/>
    </location>
</feature>
<feature type="compositionally biased region" description="Acidic residues" evidence="11">
    <location>
        <begin position="404"/>
        <end position="416"/>
    </location>
</feature>
<comment type="subcellular location">
    <subcellularLocation>
        <location evidence="1">Endomembrane system</location>
        <topology evidence="1">Multi-pass membrane protein</topology>
    </subcellularLocation>
</comment>
<gene>
    <name evidence="14" type="ORF">SAMN05443144_10425</name>
</gene>
<dbReference type="SUPFAM" id="SSF81665">
    <property type="entry name" value="Calcium ATPase, transmembrane domain M"/>
    <property type="match status" value="1"/>
</dbReference>
<dbReference type="OrthoDB" id="9770315at2"/>
<dbReference type="InterPro" id="IPR044492">
    <property type="entry name" value="P_typ_ATPase_HD_dom"/>
</dbReference>
<evidence type="ECO:0000313" key="15">
    <source>
        <dbReference type="Proteomes" id="UP000184041"/>
    </source>
</evidence>
<evidence type="ECO:0000256" key="12">
    <source>
        <dbReference type="SAM" id="Phobius"/>
    </source>
</evidence>
<dbReference type="GO" id="GO:0012505">
    <property type="term" value="C:endomembrane system"/>
    <property type="evidence" value="ECO:0007669"/>
    <property type="project" value="UniProtKB-SubCell"/>
</dbReference>
<feature type="domain" description="Cation-transporting P-type ATPase N-terminal" evidence="13">
    <location>
        <begin position="12"/>
        <end position="86"/>
    </location>
</feature>
<reference evidence="14 15" key="1">
    <citation type="submission" date="2016-11" db="EMBL/GenBank/DDBJ databases">
        <authorList>
            <person name="Jaros S."/>
            <person name="Januszkiewicz K."/>
            <person name="Wedrychowicz H."/>
        </authorList>
    </citation>
    <scope>NUCLEOTIDE SEQUENCE [LARGE SCALE GENOMIC DNA]</scope>
    <source>
        <strain evidence="14 15">DSM 21986</strain>
    </source>
</reference>
<evidence type="ECO:0000256" key="10">
    <source>
        <dbReference type="ARBA" id="ARBA00023136"/>
    </source>
</evidence>
<evidence type="ECO:0000256" key="6">
    <source>
        <dbReference type="ARBA" id="ARBA00022840"/>
    </source>
</evidence>
<dbReference type="PRINTS" id="PR00119">
    <property type="entry name" value="CATATPASE"/>
</dbReference>
<dbReference type="GO" id="GO:0036376">
    <property type="term" value="P:sodium ion export across plasma membrane"/>
    <property type="evidence" value="ECO:0007669"/>
    <property type="project" value="TreeGrafter"/>
</dbReference>
<evidence type="ECO:0000256" key="2">
    <source>
        <dbReference type="ARBA" id="ARBA00005675"/>
    </source>
</evidence>
<dbReference type="PROSITE" id="PS00154">
    <property type="entry name" value="ATPASE_E1_E2"/>
    <property type="match status" value="1"/>
</dbReference>
<dbReference type="Gene3D" id="2.70.150.10">
    <property type="entry name" value="Calcium-transporting ATPase, cytoplasmic transduction domain A"/>
    <property type="match status" value="1"/>
</dbReference>
<dbReference type="GO" id="GO:0030007">
    <property type="term" value="P:intracellular potassium ion homeostasis"/>
    <property type="evidence" value="ECO:0007669"/>
    <property type="project" value="TreeGrafter"/>
</dbReference>
<keyword evidence="7" id="KW-0460">Magnesium</keyword>
<keyword evidence="8" id="KW-1278">Translocase</keyword>
<sequence length="921" mass="99828">MSSPHSLKKPENAWAAEAGKVLKALESEQESGLSGAEVQKRLKQYGQNQLREHETKSLWQILVEQVKSLIILLLAVAALVSFLYREILEGWAIAIVIVINTGIGFFTELRAVRSMEALFKLGRVETRVRRDGEVMKVDARDLVPGDIILVEGGDIITADIRILASSKLQADESALTGESMPVGKTPEPVDEDTVLGERTSMLYKGTAITRGSGEGVVVSTGQQTELGHISSLVEEAEEEQTPLEERLDRLGYRLILLTLAITAFISVSGVLSGKEMFLMIQTGIALAVAAIPEGLPIVATIALAKGMRIMARKNALINRLSSVETLGATEIIFSDKTGTLTENQMSVTRLFLSEREIDVGSDFSGHIGDGDTDDEDIRLALETGAFCNNATYAGDGGPGTNTETDTDTDGAGDEEGSGGNSGDPLEIALLEAANLAGIERKELLEQYPEVREEAFDPEVKMMATWNEMEPGRYRVSVKGAPGTVLEHCNSYLTNGQQRSLSGEEREKWESMNEKLAADGLRVLALAYREADTADGDPYENLVFIGMVGLLDPPRGDVREAMEACRKAGIRVVMVTGDQPHTAEYIAKSVGLVTAEEGQEAEVIHGSDLPSPQELESSQQDTDQILSASIFARISPRQKLDLIELYQKKGHIVGMTGDGVNDAPALKKADIGIAMGKRGTQVAREASDMVLTDDAFATIVTAIEQGRVIFTNIRRFVYYLLSCNVSEVLVVGLASLLGAPLPILPLQILFLNLVTDVFPALALGVGEGTQGAMQQPPRKMGEPILNRQHWIGIGGYGLVITTVVLGALFTGLYWLELPEREAVTLSFLTLALAQLWHVFNMRDSNSGFVDNSVVRNRWVWRAIVLCLALIFGALYAGPVAEVMQLSPPTGEGWLVVAVMSFIPLLVGQLQKVWAGRSREGRE</sequence>
<dbReference type="Proteomes" id="UP000184041">
    <property type="component" value="Unassembled WGS sequence"/>
</dbReference>
<dbReference type="SUPFAM" id="SSF56784">
    <property type="entry name" value="HAD-like"/>
    <property type="match status" value="1"/>
</dbReference>
<evidence type="ECO:0000256" key="7">
    <source>
        <dbReference type="ARBA" id="ARBA00022842"/>
    </source>
</evidence>
<dbReference type="InterPro" id="IPR036412">
    <property type="entry name" value="HAD-like_sf"/>
</dbReference>
<feature type="transmembrane region" description="Helical" evidence="12">
    <location>
        <begin position="250"/>
        <end position="271"/>
    </location>
</feature>
<dbReference type="InterPro" id="IPR023298">
    <property type="entry name" value="ATPase_P-typ_TM_dom_sf"/>
</dbReference>
<feature type="transmembrane region" description="Helical" evidence="12">
    <location>
        <begin position="90"/>
        <end position="109"/>
    </location>
</feature>
<keyword evidence="5" id="KW-0547">Nucleotide-binding</keyword>
<dbReference type="InterPro" id="IPR018303">
    <property type="entry name" value="ATPase_P-typ_P_site"/>
</dbReference>
<keyword evidence="3" id="KW-0597">Phosphoprotein</keyword>
<feature type="transmembrane region" description="Helical" evidence="12">
    <location>
        <begin position="789"/>
        <end position="814"/>
    </location>
</feature>
<dbReference type="GO" id="GO:0006883">
    <property type="term" value="P:intracellular sodium ion homeostasis"/>
    <property type="evidence" value="ECO:0007669"/>
    <property type="project" value="TreeGrafter"/>
</dbReference>
<dbReference type="GO" id="GO:0005886">
    <property type="term" value="C:plasma membrane"/>
    <property type="evidence" value="ECO:0007669"/>
    <property type="project" value="TreeGrafter"/>
</dbReference>
<dbReference type="InterPro" id="IPR059000">
    <property type="entry name" value="ATPase_P-type_domA"/>
</dbReference>
<dbReference type="FunFam" id="2.70.150.10:FF:000160">
    <property type="entry name" value="Sarcoplasmic/endoplasmic reticulum calcium ATPase 1"/>
    <property type="match status" value="1"/>
</dbReference>
<dbReference type="InterPro" id="IPR023214">
    <property type="entry name" value="HAD_sf"/>
</dbReference>
<dbReference type="Pfam" id="PF13246">
    <property type="entry name" value="Cation_ATPase"/>
    <property type="match status" value="1"/>
</dbReference>
<dbReference type="STRING" id="1194090.SAMN05443144_10425"/>
<evidence type="ECO:0000256" key="9">
    <source>
        <dbReference type="ARBA" id="ARBA00022989"/>
    </source>
</evidence>
<evidence type="ECO:0000256" key="5">
    <source>
        <dbReference type="ARBA" id="ARBA00022741"/>
    </source>
</evidence>
<evidence type="ECO:0000256" key="11">
    <source>
        <dbReference type="SAM" id="MobiDB-lite"/>
    </source>
</evidence>
<dbReference type="RefSeq" id="WP_073059983.1">
    <property type="nucleotide sequence ID" value="NZ_FQUS01000004.1"/>
</dbReference>
<feature type="transmembrane region" description="Helical" evidence="12">
    <location>
        <begin position="277"/>
        <end position="304"/>
    </location>
</feature>
<dbReference type="SMART" id="SM00831">
    <property type="entry name" value="Cation_ATPase_N"/>
    <property type="match status" value="1"/>
</dbReference>
<dbReference type="GO" id="GO:0016887">
    <property type="term" value="F:ATP hydrolysis activity"/>
    <property type="evidence" value="ECO:0007669"/>
    <property type="project" value="InterPro"/>
</dbReference>
<evidence type="ECO:0000259" key="13">
    <source>
        <dbReference type="SMART" id="SM00831"/>
    </source>
</evidence>
<keyword evidence="6" id="KW-0067">ATP-binding</keyword>
<dbReference type="InterPro" id="IPR008250">
    <property type="entry name" value="ATPase_P-typ_transduc_dom_A_sf"/>
</dbReference>
<dbReference type="PANTHER" id="PTHR43294">
    <property type="entry name" value="SODIUM/POTASSIUM-TRANSPORTING ATPASE SUBUNIT ALPHA"/>
    <property type="match status" value="1"/>
</dbReference>
<feature type="transmembrane region" description="Helical" evidence="12">
    <location>
        <begin position="66"/>
        <end position="84"/>
    </location>
</feature>
<evidence type="ECO:0000256" key="4">
    <source>
        <dbReference type="ARBA" id="ARBA00022692"/>
    </source>
</evidence>
<comment type="similarity">
    <text evidence="2">Belongs to the cation transport ATPase (P-type) (TC 3.A.3) family. Type IIA subfamily.</text>
</comment>
<dbReference type="InterPro" id="IPR023299">
    <property type="entry name" value="ATPase_P-typ_cyto_dom_N"/>
</dbReference>
<dbReference type="EMBL" id="FQUS01000004">
    <property type="protein sequence ID" value="SHE88689.1"/>
    <property type="molecule type" value="Genomic_DNA"/>
</dbReference>
<dbReference type="GO" id="GO:1902600">
    <property type="term" value="P:proton transmembrane transport"/>
    <property type="evidence" value="ECO:0007669"/>
    <property type="project" value="TreeGrafter"/>
</dbReference>
<feature type="transmembrane region" description="Helical" evidence="12">
    <location>
        <begin position="748"/>
        <end position="768"/>
    </location>
</feature>
<keyword evidence="10 12" id="KW-0472">Membrane</keyword>
<feature type="transmembrane region" description="Helical" evidence="12">
    <location>
        <begin position="820"/>
        <end position="838"/>
    </location>
</feature>
<keyword evidence="15" id="KW-1185">Reference proteome</keyword>
<proteinExistence type="inferred from homology"/>
<dbReference type="GO" id="GO:1990573">
    <property type="term" value="P:potassium ion import across plasma membrane"/>
    <property type="evidence" value="ECO:0007669"/>
    <property type="project" value="TreeGrafter"/>
</dbReference>
<dbReference type="SUPFAM" id="SSF81660">
    <property type="entry name" value="Metal cation-transporting ATPase, ATP-binding domain N"/>
    <property type="match status" value="1"/>
</dbReference>
<dbReference type="SFLD" id="SFLDS00003">
    <property type="entry name" value="Haloacid_Dehalogenase"/>
    <property type="match status" value="1"/>
</dbReference>
<dbReference type="NCBIfam" id="TIGR01494">
    <property type="entry name" value="ATPase_P-type"/>
    <property type="match status" value="2"/>
</dbReference>
<feature type="transmembrane region" description="Helical" evidence="12">
    <location>
        <begin position="858"/>
        <end position="879"/>
    </location>
</feature>
<protein>
    <submittedName>
        <fullName evidence="14">Ca2+-transporting ATPase</fullName>
    </submittedName>
</protein>
<dbReference type="PRINTS" id="PR00120">
    <property type="entry name" value="HATPASE"/>
</dbReference>
<dbReference type="Gene3D" id="1.20.1110.10">
    <property type="entry name" value="Calcium-transporting ATPase, transmembrane domain"/>
    <property type="match status" value="1"/>
</dbReference>
<dbReference type="Pfam" id="PF00689">
    <property type="entry name" value="Cation_ATPase_C"/>
    <property type="match status" value="1"/>
</dbReference>
<dbReference type="FunFam" id="3.40.50.1000:FF:000083">
    <property type="entry name" value="Sodium/potassium-transporting ATPase subunit alpha"/>
    <property type="match status" value="1"/>
</dbReference>
<feature type="transmembrane region" description="Helical" evidence="12">
    <location>
        <begin position="715"/>
        <end position="736"/>
    </location>
</feature>
<dbReference type="Pfam" id="PF00690">
    <property type="entry name" value="Cation_ATPase_N"/>
    <property type="match status" value="1"/>
</dbReference>
<dbReference type="AlphaFoldDB" id="A0A1M4X5E0"/>
<accession>A0A1M4X5E0</accession>
<dbReference type="InterPro" id="IPR050510">
    <property type="entry name" value="Cation_transp_ATPase_P-type"/>
</dbReference>
<keyword evidence="4 12" id="KW-0812">Transmembrane</keyword>
<dbReference type="GO" id="GO:0005391">
    <property type="term" value="F:P-type sodium:potassium-exchanging transporter activity"/>
    <property type="evidence" value="ECO:0007669"/>
    <property type="project" value="TreeGrafter"/>
</dbReference>
<name>A0A1M4X5E0_9BACT</name>
<dbReference type="InterPro" id="IPR006068">
    <property type="entry name" value="ATPase_P-typ_cation-transptr_C"/>
</dbReference>
<dbReference type="SFLD" id="SFLDF00027">
    <property type="entry name" value="p-type_atpase"/>
    <property type="match status" value="1"/>
</dbReference>
<dbReference type="InterPro" id="IPR004014">
    <property type="entry name" value="ATPase_P-typ_cation-transptr_N"/>
</dbReference>
<evidence type="ECO:0000256" key="8">
    <source>
        <dbReference type="ARBA" id="ARBA00022967"/>
    </source>
</evidence>
<evidence type="ECO:0000256" key="3">
    <source>
        <dbReference type="ARBA" id="ARBA00022553"/>
    </source>
</evidence>
<evidence type="ECO:0000313" key="14">
    <source>
        <dbReference type="EMBL" id="SHE88689.1"/>
    </source>
</evidence>
<dbReference type="InterPro" id="IPR001757">
    <property type="entry name" value="P_typ_ATPase"/>
</dbReference>
<organism evidence="14 15">
    <name type="scientific">Fodinibius roseus</name>
    <dbReference type="NCBI Taxonomy" id="1194090"/>
    <lineage>
        <taxon>Bacteria</taxon>
        <taxon>Pseudomonadati</taxon>
        <taxon>Balneolota</taxon>
        <taxon>Balneolia</taxon>
        <taxon>Balneolales</taxon>
        <taxon>Balneolaceae</taxon>
        <taxon>Fodinibius</taxon>
    </lineage>
</organism>
<keyword evidence="9 12" id="KW-1133">Transmembrane helix</keyword>
<dbReference type="Gene3D" id="3.40.1110.10">
    <property type="entry name" value="Calcium-transporting ATPase, cytoplasmic domain N"/>
    <property type="match status" value="1"/>
</dbReference>
<dbReference type="GO" id="GO:0005524">
    <property type="term" value="F:ATP binding"/>
    <property type="evidence" value="ECO:0007669"/>
    <property type="project" value="UniProtKB-KW"/>
</dbReference>
<dbReference type="PANTHER" id="PTHR43294:SF20">
    <property type="entry name" value="P-TYPE ATPASE"/>
    <property type="match status" value="1"/>
</dbReference>
<dbReference type="Gene3D" id="3.40.50.1000">
    <property type="entry name" value="HAD superfamily/HAD-like"/>
    <property type="match status" value="1"/>
</dbReference>